<dbReference type="RefSeq" id="WP_025251457.1">
    <property type="nucleotide sequence ID" value="NZ_CP006934.1"/>
</dbReference>
<evidence type="ECO:0000313" key="2">
    <source>
        <dbReference type="EMBL" id="AHI54321.1"/>
    </source>
</evidence>
<dbReference type="AlphaFoldDB" id="W6ABF0"/>
<dbReference type="Proteomes" id="UP000019265">
    <property type="component" value="Chromosome"/>
</dbReference>
<evidence type="ECO:0000259" key="1">
    <source>
        <dbReference type="Pfam" id="PF18491"/>
    </source>
</evidence>
<dbReference type="OrthoDB" id="389618at2"/>
<keyword evidence="3" id="KW-1185">Reference proteome</keyword>
<dbReference type="EMBL" id="CP006934">
    <property type="protein sequence ID" value="AHI54321.1"/>
    <property type="molecule type" value="Genomic_DNA"/>
</dbReference>
<name>W6ABF0_9MOLU</name>
<organism evidence="2 3">
    <name type="scientific">Spiroplasma sabaudiense Ar-1343</name>
    <dbReference type="NCBI Taxonomy" id="1276257"/>
    <lineage>
        <taxon>Bacteria</taxon>
        <taxon>Bacillati</taxon>
        <taxon>Mycoplasmatota</taxon>
        <taxon>Mollicutes</taxon>
        <taxon>Entomoplasmatales</taxon>
        <taxon>Spiroplasmataceae</taxon>
        <taxon>Spiroplasma</taxon>
    </lineage>
</organism>
<dbReference type="STRING" id="1276257.SSABA_v1c09220"/>
<sequence>MSNSLIHEILKKKEITTDDRITFRTILDVISSLFTDENNISSLTGTYKISENEQVWFPNFVLDKNREKEILNGYATYPSKDLTKIFQVDTHKTTENRIKLSQKQKNLNLVVFGKFFEKEKIGYHFLGVFVFDRFADEDCKVMVYKRISKKCMLR</sequence>
<feature type="domain" description="PvuRts1 I-like SET and RING associated" evidence="1">
    <location>
        <begin position="8"/>
        <end position="153"/>
    </location>
</feature>
<dbReference type="Pfam" id="PF18491">
    <property type="entry name" value="SRA"/>
    <property type="match status" value="1"/>
</dbReference>
<accession>W6ABF0</accession>
<dbReference type="KEGG" id="ssab:SSABA_v1c09220"/>
<dbReference type="PATRIC" id="fig|1276257.3.peg.938"/>
<proteinExistence type="predicted"/>
<evidence type="ECO:0000313" key="3">
    <source>
        <dbReference type="Proteomes" id="UP000019265"/>
    </source>
</evidence>
<dbReference type="HOGENOM" id="CLU_1585447_0_0_14"/>
<reference evidence="2 3" key="1">
    <citation type="journal article" date="2014" name="Genome Biol. Evol.">
        <title>Molecular evolution of the substrate utilization strategies and putative virulence factors in mosquito-associated Spiroplasma species.</title>
        <authorList>
            <person name="Chang T.H."/>
            <person name="Lo W.S."/>
            <person name="Ku C."/>
            <person name="Chen L.L."/>
            <person name="Kuo C.H."/>
        </authorList>
    </citation>
    <scope>NUCLEOTIDE SEQUENCE [LARGE SCALE GENOMIC DNA]</scope>
    <source>
        <strain evidence="2">Ar-1343</strain>
    </source>
</reference>
<dbReference type="InterPro" id="IPR040674">
    <property type="entry name" value="PvuRts1I-like_SRA"/>
</dbReference>
<protein>
    <recommendedName>
        <fullName evidence="1">PvuRts1 I-like SET and RING associated domain-containing protein</fullName>
    </recommendedName>
</protein>
<gene>
    <name evidence="2" type="ORF">SSABA_v1c09220</name>
</gene>